<evidence type="ECO:0000256" key="5">
    <source>
        <dbReference type="ARBA" id="ARBA00022989"/>
    </source>
</evidence>
<dbReference type="InterPro" id="IPR035906">
    <property type="entry name" value="MetI-like_sf"/>
</dbReference>
<dbReference type="Gene3D" id="1.10.3720.10">
    <property type="entry name" value="MetI-like"/>
    <property type="match status" value="1"/>
</dbReference>
<dbReference type="RefSeq" id="WP_163815886.1">
    <property type="nucleotide sequence ID" value="NZ_JAAGOB010000001.1"/>
</dbReference>
<dbReference type="PROSITE" id="PS50928">
    <property type="entry name" value="ABC_TM1"/>
    <property type="match status" value="1"/>
</dbReference>
<evidence type="ECO:0000256" key="7">
    <source>
        <dbReference type="RuleBase" id="RU363032"/>
    </source>
</evidence>
<gene>
    <name evidence="9" type="ORF">G1H11_01045</name>
</gene>
<accession>A0A6N9YG62</accession>
<evidence type="ECO:0000259" key="8">
    <source>
        <dbReference type="PROSITE" id="PS50928"/>
    </source>
</evidence>
<evidence type="ECO:0000256" key="3">
    <source>
        <dbReference type="ARBA" id="ARBA00022475"/>
    </source>
</evidence>
<name>A0A6N9YG62_9ACTN</name>
<evidence type="ECO:0000313" key="9">
    <source>
        <dbReference type="EMBL" id="NED93898.1"/>
    </source>
</evidence>
<dbReference type="GO" id="GO:0005886">
    <property type="term" value="C:plasma membrane"/>
    <property type="evidence" value="ECO:0007669"/>
    <property type="project" value="UniProtKB-SubCell"/>
</dbReference>
<evidence type="ECO:0000256" key="1">
    <source>
        <dbReference type="ARBA" id="ARBA00004651"/>
    </source>
</evidence>
<dbReference type="Proteomes" id="UP000469185">
    <property type="component" value="Unassembled WGS sequence"/>
</dbReference>
<dbReference type="PANTHER" id="PTHR43744:SF12">
    <property type="entry name" value="ABC TRANSPORTER PERMEASE PROTEIN MG189-RELATED"/>
    <property type="match status" value="1"/>
</dbReference>
<comment type="subcellular location">
    <subcellularLocation>
        <location evidence="1 7">Cell membrane</location>
        <topology evidence="1 7">Multi-pass membrane protein</topology>
    </subcellularLocation>
</comment>
<organism evidence="9 10">
    <name type="scientific">Phytoactinopolyspora alkaliphila</name>
    <dbReference type="NCBI Taxonomy" id="1783498"/>
    <lineage>
        <taxon>Bacteria</taxon>
        <taxon>Bacillati</taxon>
        <taxon>Actinomycetota</taxon>
        <taxon>Actinomycetes</taxon>
        <taxon>Jiangellales</taxon>
        <taxon>Jiangellaceae</taxon>
        <taxon>Phytoactinopolyspora</taxon>
    </lineage>
</organism>
<dbReference type="GO" id="GO:0055085">
    <property type="term" value="P:transmembrane transport"/>
    <property type="evidence" value="ECO:0007669"/>
    <property type="project" value="InterPro"/>
</dbReference>
<keyword evidence="10" id="KW-1185">Reference proteome</keyword>
<dbReference type="InterPro" id="IPR000515">
    <property type="entry name" value="MetI-like"/>
</dbReference>
<evidence type="ECO:0000256" key="2">
    <source>
        <dbReference type="ARBA" id="ARBA00022448"/>
    </source>
</evidence>
<keyword evidence="3" id="KW-1003">Cell membrane</keyword>
<keyword evidence="4 7" id="KW-0812">Transmembrane</keyword>
<feature type="domain" description="ABC transmembrane type-1" evidence="8">
    <location>
        <begin position="54"/>
        <end position="244"/>
    </location>
</feature>
<sequence length="259" mass="28563">MVLSVFPIIWAFIMATRDSQSAYQIPPPLLPGGEFSENVSRVIDAENGIFLKGMLNSAIVAGVITISVIFFSSLAGFAFAKLRFRGRNALMLFIVATMMVPTQLAIVPLYLIMMALDWTDSLQAVIVPFLVNGFGVFLMRQYAVAAVSDELIEAGRIDGCSTWRIYWHLVLPALRPACAVLGLLTFMLQWNEFIWPFVVLTPNNPTVQLSIKIISAAHYTTDYAMVFASTALAMLPLLVVFVVFGRQIISGIMEGSVKE</sequence>
<comment type="caution">
    <text evidence="9">The sequence shown here is derived from an EMBL/GenBank/DDBJ whole genome shotgun (WGS) entry which is preliminary data.</text>
</comment>
<feature type="transmembrane region" description="Helical" evidence="7">
    <location>
        <begin position="223"/>
        <end position="244"/>
    </location>
</feature>
<feature type="transmembrane region" description="Helical" evidence="7">
    <location>
        <begin position="58"/>
        <end position="80"/>
    </location>
</feature>
<proteinExistence type="inferred from homology"/>
<dbReference type="AlphaFoldDB" id="A0A6N9YG62"/>
<evidence type="ECO:0000256" key="4">
    <source>
        <dbReference type="ARBA" id="ARBA00022692"/>
    </source>
</evidence>
<keyword evidence="5 7" id="KW-1133">Transmembrane helix</keyword>
<dbReference type="SUPFAM" id="SSF161098">
    <property type="entry name" value="MetI-like"/>
    <property type="match status" value="1"/>
</dbReference>
<evidence type="ECO:0000256" key="6">
    <source>
        <dbReference type="ARBA" id="ARBA00023136"/>
    </source>
</evidence>
<dbReference type="Pfam" id="PF00528">
    <property type="entry name" value="BPD_transp_1"/>
    <property type="match status" value="1"/>
</dbReference>
<evidence type="ECO:0000313" key="10">
    <source>
        <dbReference type="Proteomes" id="UP000469185"/>
    </source>
</evidence>
<protein>
    <submittedName>
        <fullName evidence="9">Carbohydrate ABC transporter permease</fullName>
    </submittedName>
</protein>
<feature type="transmembrane region" description="Helical" evidence="7">
    <location>
        <begin position="92"/>
        <end position="116"/>
    </location>
</feature>
<reference evidence="9 10" key="1">
    <citation type="submission" date="2020-02" db="EMBL/GenBank/DDBJ databases">
        <authorList>
            <person name="Li X.-J."/>
            <person name="Feng X.-M."/>
        </authorList>
    </citation>
    <scope>NUCLEOTIDE SEQUENCE [LARGE SCALE GENOMIC DNA]</scope>
    <source>
        <strain evidence="9 10">CGMCC 4.7225</strain>
    </source>
</reference>
<keyword evidence="6 7" id="KW-0472">Membrane</keyword>
<dbReference type="EMBL" id="JAAGOB010000001">
    <property type="protein sequence ID" value="NED93898.1"/>
    <property type="molecule type" value="Genomic_DNA"/>
</dbReference>
<feature type="transmembrane region" description="Helical" evidence="7">
    <location>
        <begin position="165"/>
        <end position="188"/>
    </location>
</feature>
<comment type="similarity">
    <text evidence="7">Belongs to the binding-protein-dependent transport system permease family.</text>
</comment>
<dbReference type="CDD" id="cd06261">
    <property type="entry name" value="TM_PBP2"/>
    <property type="match status" value="1"/>
</dbReference>
<keyword evidence="2 7" id="KW-0813">Transport</keyword>
<feature type="transmembrane region" description="Helical" evidence="7">
    <location>
        <begin position="122"/>
        <end position="144"/>
    </location>
</feature>
<dbReference type="PANTHER" id="PTHR43744">
    <property type="entry name" value="ABC TRANSPORTER PERMEASE PROTEIN MG189-RELATED-RELATED"/>
    <property type="match status" value="1"/>
</dbReference>